<dbReference type="PRINTS" id="PR00385">
    <property type="entry name" value="P450"/>
</dbReference>
<evidence type="ECO:0000256" key="6">
    <source>
        <dbReference type="SAM" id="Phobius"/>
    </source>
</evidence>
<keyword evidence="5" id="KW-0503">Monooxygenase</keyword>
<dbReference type="InterPro" id="IPR036396">
    <property type="entry name" value="Cyt_P450_sf"/>
</dbReference>
<evidence type="ECO:0000256" key="5">
    <source>
        <dbReference type="RuleBase" id="RU000461"/>
    </source>
</evidence>
<evidence type="ECO:0000313" key="8">
    <source>
        <dbReference type="Proteomes" id="UP001497522"/>
    </source>
</evidence>
<dbReference type="PANTHER" id="PTHR47944">
    <property type="entry name" value="CYTOCHROME P450 98A9"/>
    <property type="match status" value="1"/>
</dbReference>
<dbReference type="Proteomes" id="UP001497522">
    <property type="component" value="Chromosome 8"/>
</dbReference>
<keyword evidence="3 5" id="KW-0560">Oxidoreductase</keyword>
<dbReference type="EMBL" id="OZ023709">
    <property type="protein sequence ID" value="CAK9882141.1"/>
    <property type="molecule type" value="Genomic_DNA"/>
</dbReference>
<keyword evidence="6" id="KW-0812">Transmembrane</keyword>
<evidence type="ECO:0000313" key="7">
    <source>
        <dbReference type="EMBL" id="CAK9882141.1"/>
    </source>
</evidence>
<comment type="similarity">
    <text evidence="1 5">Belongs to the cytochrome P450 family.</text>
</comment>
<dbReference type="Gene3D" id="1.10.630.10">
    <property type="entry name" value="Cytochrome P450"/>
    <property type="match status" value="1"/>
</dbReference>
<dbReference type="InterPro" id="IPR002401">
    <property type="entry name" value="Cyt_P450_E_grp-I"/>
</dbReference>
<dbReference type="SUPFAM" id="SSF48264">
    <property type="entry name" value="Cytochrome P450"/>
    <property type="match status" value="1"/>
</dbReference>
<dbReference type="CDD" id="cd20618">
    <property type="entry name" value="CYP71_clan"/>
    <property type="match status" value="1"/>
</dbReference>
<evidence type="ECO:0000256" key="1">
    <source>
        <dbReference type="ARBA" id="ARBA00010617"/>
    </source>
</evidence>
<dbReference type="PANTHER" id="PTHR47944:SF16">
    <property type="entry name" value="CYTOCHROME P450 FAMILY 1 SUBFAMILY A POLYPEPTIDE 1"/>
    <property type="match status" value="1"/>
</dbReference>
<reference evidence="7" key="1">
    <citation type="submission" date="2024-03" db="EMBL/GenBank/DDBJ databases">
        <authorList>
            <consortium name="ELIXIR-Norway"/>
            <consortium name="Elixir Norway"/>
        </authorList>
    </citation>
    <scope>NUCLEOTIDE SEQUENCE</scope>
</reference>
<evidence type="ECO:0008006" key="9">
    <source>
        <dbReference type="Google" id="ProtNLM"/>
    </source>
</evidence>
<organism evidence="7 8">
    <name type="scientific">Sphagnum jensenii</name>
    <dbReference type="NCBI Taxonomy" id="128206"/>
    <lineage>
        <taxon>Eukaryota</taxon>
        <taxon>Viridiplantae</taxon>
        <taxon>Streptophyta</taxon>
        <taxon>Embryophyta</taxon>
        <taxon>Bryophyta</taxon>
        <taxon>Sphagnophytina</taxon>
        <taxon>Sphagnopsida</taxon>
        <taxon>Sphagnales</taxon>
        <taxon>Sphagnaceae</taxon>
        <taxon>Sphagnum</taxon>
    </lineage>
</organism>
<feature type="non-terminal residue" evidence="7">
    <location>
        <position position="1"/>
    </location>
</feature>
<dbReference type="PROSITE" id="PS00086">
    <property type="entry name" value="CYTOCHROME_P450"/>
    <property type="match status" value="1"/>
</dbReference>
<dbReference type="PRINTS" id="PR00463">
    <property type="entry name" value="EP450I"/>
</dbReference>
<evidence type="ECO:0000256" key="2">
    <source>
        <dbReference type="ARBA" id="ARBA00022723"/>
    </source>
</evidence>
<gene>
    <name evidence="7" type="ORF">CSSPJE1EN2_LOCUS23497</name>
</gene>
<protein>
    <recommendedName>
        <fullName evidence="9">Cytochrome P450</fullName>
    </recommendedName>
</protein>
<keyword evidence="5" id="KW-0349">Heme</keyword>
<keyword evidence="6" id="KW-1133">Transmembrane helix</keyword>
<sequence length="520" mass="59538">MESGHQMGLGILNLEILFTLMFNYMKFFDFAIIIILFVVTVFHNFVRHSQYTKLKRAPGPFPLWPFLGNLPLLHKLPHRNFYNLSKTYGDIMELKLGSIRTIVISSAGLAKEIFKTHDQAFSFRPLPTTLHYFTYGGLTVGWTYKTDDYWQRLRKMEVLELFSPKSINASKHIRDEEISSLIHDVFEDCKEGKPTNMRTRLFDTSMNMMTRLLFGKRYFGLKISNKKNDEFKDTILKQLAIIGILNIGDFVPLLRPFDLQGIITQSKQLRLKVDQIFDGMIQDRLKQNGLNDSKDFLGAMLSLPKTHGFGDRLGDNTIKAVLNGVMQAGTDTISITTEWALAELLRHPQFAKKAREELDDVVGLERVVNESDIPQLKYLQAIVKETFRLHPPVPLLLPRENIKGCEVGGYQIPPKTRLYVNAWAIHRDPSIYENPLEFNPERFVGSNVDLKGKDFELLPFGSGRRVCPGFPFGFITVQMELARFLHSFTLSLPKGENLQDMDMTEVYSITAPKAISLHVV</sequence>
<dbReference type="InterPro" id="IPR001128">
    <property type="entry name" value="Cyt_P450"/>
</dbReference>
<accession>A0ABP1C085</accession>
<name>A0ABP1C085_9BRYO</name>
<keyword evidence="4 5" id="KW-0408">Iron</keyword>
<proteinExistence type="inferred from homology"/>
<evidence type="ECO:0000256" key="4">
    <source>
        <dbReference type="ARBA" id="ARBA00023004"/>
    </source>
</evidence>
<keyword evidence="6" id="KW-0472">Membrane</keyword>
<keyword evidence="2 5" id="KW-0479">Metal-binding</keyword>
<dbReference type="Pfam" id="PF00067">
    <property type="entry name" value="p450"/>
    <property type="match status" value="1"/>
</dbReference>
<feature type="transmembrane region" description="Helical" evidence="6">
    <location>
        <begin position="27"/>
        <end position="46"/>
    </location>
</feature>
<evidence type="ECO:0000256" key="3">
    <source>
        <dbReference type="ARBA" id="ARBA00023002"/>
    </source>
</evidence>
<keyword evidence="8" id="KW-1185">Reference proteome</keyword>
<dbReference type="InterPro" id="IPR017972">
    <property type="entry name" value="Cyt_P450_CS"/>
</dbReference>